<dbReference type="Pfam" id="PF00072">
    <property type="entry name" value="Response_reg"/>
    <property type="match status" value="1"/>
</dbReference>
<dbReference type="SUPFAM" id="SSF46955">
    <property type="entry name" value="Putative DNA-binding domain"/>
    <property type="match status" value="1"/>
</dbReference>
<evidence type="ECO:0000313" key="4">
    <source>
        <dbReference type="EMBL" id="MBC8434255.1"/>
    </source>
</evidence>
<dbReference type="InterPro" id="IPR011006">
    <property type="entry name" value="CheY-like_superfamily"/>
</dbReference>
<protein>
    <submittedName>
        <fullName evidence="4">Response regulator</fullName>
    </submittedName>
</protein>
<dbReference type="InterPro" id="IPR009061">
    <property type="entry name" value="DNA-bd_dom_put_sf"/>
</dbReference>
<organism evidence="4 5">
    <name type="scientific">Candidatus Desulfatibia vada</name>
    <dbReference type="NCBI Taxonomy" id="2841696"/>
    <lineage>
        <taxon>Bacteria</taxon>
        <taxon>Pseudomonadati</taxon>
        <taxon>Thermodesulfobacteriota</taxon>
        <taxon>Desulfobacteria</taxon>
        <taxon>Desulfobacterales</taxon>
        <taxon>Desulfobacterales incertae sedis</taxon>
        <taxon>Candidatus Desulfatibia</taxon>
    </lineage>
</organism>
<dbReference type="Pfam" id="PF12728">
    <property type="entry name" value="HTH_17"/>
    <property type="match status" value="1"/>
</dbReference>
<dbReference type="InterPro" id="IPR001789">
    <property type="entry name" value="Sig_transdc_resp-reg_receiver"/>
</dbReference>
<sequence length="192" mass="21434">MKNDLYTVGQAAEYCSLSRGTLWRYIKSRDLKASQTPGGHFRILRKDLDAFIVERGMYPLANNFSSNNKILIVDDDREIRDVLTQMLSAHKYETETASSGFAAGAKIATFRPGLIILDLRIPQMSGFEVCRLIKEDPQTSHIKILAITGYDTEEDRDKIMKAGADDYMTKPLSSDALLGHVAGLLNGKRGFN</sequence>
<evidence type="ECO:0000256" key="1">
    <source>
        <dbReference type="ARBA" id="ARBA00022553"/>
    </source>
</evidence>
<keyword evidence="1 2" id="KW-0597">Phosphoprotein</keyword>
<gene>
    <name evidence="4" type="ORF">H8D96_20290</name>
</gene>
<dbReference type="InterPro" id="IPR041657">
    <property type="entry name" value="HTH_17"/>
</dbReference>
<feature type="domain" description="Response regulatory" evidence="3">
    <location>
        <begin position="69"/>
        <end position="185"/>
    </location>
</feature>
<accession>A0A8J6TUP8</accession>
<dbReference type="InterPro" id="IPR010093">
    <property type="entry name" value="SinI_DNA-bd"/>
</dbReference>
<dbReference type="Proteomes" id="UP000605201">
    <property type="component" value="Unassembled WGS sequence"/>
</dbReference>
<dbReference type="SMART" id="SM00448">
    <property type="entry name" value="REC"/>
    <property type="match status" value="1"/>
</dbReference>
<dbReference type="InterPro" id="IPR050595">
    <property type="entry name" value="Bact_response_regulator"/>
</dbReference>
<dbReference type="PROSITE" id="PS50110">
    <property type="entry name" value="RESPONSE_REGULATORY"/>
    <property type="match status" value="1"/>
</dbReference>
<evidence type="ECO:0000259" key="3">
    <source>
        <dbReference type="PROSITE" id="PS50110"/>
    </source>
</evidence>
<dbReference type="NCBIfam" id="TIGR01764">
    <property type="entry name" value="excise"/>
    <property type="match status" value="1"/>
</dbReference>
<feature type="modified residue" description="4-aspartylphosphate" evidence="2">
    <location>
        <position position="118"/>
    </location>
</feature>
<dbReference type="Gene3D" id="3.40.50.2300">
    <property type="match status" value="1"/>
</dbReference>
<dbReference type="GO" id="GO:0000160">
    <property type="term" value="P:phosphorelay signal transduction system"/>
    <property type="evidence" value="ECO:0007669"/>
    <property type="project" value="InterPro"/>
</dbReference>
<dbReference type="SUPFAM" id="SSF52172">
    <property type="entry name" value="CheY-like"/>
    <property type="match status" value="1"/>
</dbReference>
<name>A0A8J6TUP8_9BACT</name>
<dbReference type="GO" id="GO:0003677">
    <property type="term" value="F:DNA binding"/>
    <property type="evidence" value="ECO:0007669"/>
    <property type="project" value="InterPro"/>
</dbReference>
<evidence type="ECO:0000313" key="5">
    <source>
        <dbReference type="Proteomes" id="UP000605201"/>
    </source>
</evidence>
<dbReference type="PANTHER" id="PTHR44591">
    <property type="entry name" value="STRESS RESPONSE REGULATOR PROTEIN 1"/>
    <property type="match status" value="1"/>
</dbReference>
<reference evidence="4 5" key="1">
    <citation type="submission" date="2020-08" db="EMBL/GenBank/DDBJ databases">
        <title>Bridging the membrane lipid divide: bacteria of the FCB group superphylum have the potential to synthesize archaeal ether lipids.</title>
        <authorList>
            <person name="Villanueva L."/>
            <person name="Von Meijenfeldt F.A.B."/>
            <person name="Westbye A.B."/>
            <person name="Yadav S."/>
            <person name="Hopmans E.C."/>
            <person name="Dutilh B.E."/>
            <person name="Sinninghe Damste J.S."/>
        </authorList>
    </citation>
    <scope>NUCLEOTIDE SEQUENCE [LARGE SCALE GENOMIC DNA]</scope>
    <source>
        <strain evidence="4">NIOZ-UU17</strain>
    </source>
</reference>
<proteinExistence type="predicted"/>
<dbReference type="PANTHER" id="PTHR44591:SF3">
    <property type="entry name" value="RESPONSE REGULATORY DOMAIN-CONTAINING PROTEIN"/>
    <property type="match status" value="1"/>
</dbReference>
<dbReference type="AlphaFoldDB" id="A0A8J6TUP8"/>
<evidence type="ECO:0000256" key="2">
    <source>
        <dbReference type="PROSITE-ProRule" id="PRU00169"/>
    </source>
</evidence>
<dbReference type="EMBL" id="JACNIG010000405">
    <property type="protein sequence ID" value="MBC8434255.1"/>
    <property type="molecule type" value="Genomic_DNA"/>
</dbReference>
<comment type="caution">
    <text evidence="4">The sequence shown here is derived from an EMBL/GenBank/DDBJ whole genome shotgun (WGS) entry which is preliminary data.</text>
</comment>